<feature type="compositionally biased region" description="Low complexity" evidence="1">
    <location>
        <begin position="368"/>
        <end position="380"/>
    </location>
</feature>
<evidence type="ECO:0000313" key="2">
    <source>
        <dbReference type="EMBL" id="RXK35053.1"/>
    </source>
</evidence>
<dbReference type="InParanoid" id="A0A4Q1BFN6"/>
<gene>
    <name evidence="2" type="ORF">M231_07706</name>
</gene>
<dbReference type="Proteomes" id="UP000289152">
    <property type="component" value="Unassembled WGS sequence"/>
</dbReference>
<reference evidence="2 3" key="1">
    <citation type="submission" date="2016-06" db="EMBL/GenBank/DDBJ databases">
        <title>Evolution of pathogenesis and genome organization in the Tremellales.</title>
        <authorList>
            <person name="Cuomo C."/>
            <person name="Litvintseva A."/>
            <person name="Heitman J."/>
            <person name="Chen Y."/>
            <person name="Sun S."/>
            <person name="Springer D."/>
            <person name="Dromer F."/>
            <person name="Young S."/>
            <person name="Zeng Q."/>
            <person name="Chapman S."/>
            <person name="Gujja S."/>
            <person name="Saif S."/>
            <person name="Birren B."/>
        </authorList>
    </citation>
    <scope>NUCLEOTIDE SEQUENCE [LARGE SCALE GENOMIC DNA]</scope>
    <source>
        <strain evidence="2 3">ATCC 28783</strain>
    </source>
</reference>
<keyword evidence="3" id="KW-1185">Reference proteome</keyword>
<dbReference type="VEuPathDB" id="FungiDB:TREMEDRAFT_72771"/>
<feature type="region of interest" description="Disordered" evidence="1">
    <location>
        <begin position="352"/>
        <end position="380"/>
    </location>
</feature>
<evidence type="ECO:0000256" key="1">
    <source>
        <dbReference type="SAM" id="MobiDB-lite"/>
    </source>
</evidence>
<proteinExistence type="predicted"/>
<protein>
    <submittedName>
        <fullName evidence="2">Uncharacterized protein</fullName>
    </submittedName>
</protein>
<feature type="compositionally biased region" description="Acidic residues" evidence="1">
    <location>
        <begin position="352"/>
        <end position="367"/>
    </location>
</feature>
<dbReference type="AlphaFoldDB" id="A0A4Q1BFN6"/>
<evidence type="ECO:0000313" key="3">
    <source>
        <dbReference type="Proteomes" id="UP000289152"/>
    </source>
</evidence>
<comment type="caution">
    <text evidence="2">The sequence shown here is derived from an EMBL/GenBank/DDBJ whole genome shotgun (WGS) entry which is preliminary data.</text>
</comment>
<sequence>MLPTMIRINVAPIDDWSTVTTVLGAKSEAAGLVSFDTLTERGKRMPPSIDTLFDSAPSPNLHQLGHPLPPSTLSTLIEVYKQFYSPNPNWPDGEEIISLASPCNLEQASEMMATSSYSMATGTAPNKWVLRDRNEVIAIVESRVCTPEVAKDVQNFLRGKAGLKVANEDKITIRSLTIGYSDKSLALVMPGTGEDSTCRVMTRYGDQQPSWERLSSLLINRVNDQLREQNIDPQAVTVDIEEGGYVIGHQGGLWYKTKPIRSFENPYGIKQACHFIEAQASQSNHSFDLYISTRITQTNTWGSRLSVQLKSEQGGSFVSEGYNLPPQHLMMLGEYLDEHGSFTALSQPVDEVCGEEEAEEEEAENGDDCNGTGNTTTRSQ</sequence>
<name>A0A4Q1BFN6_TREME</name>
<feature type="non-terminal residue" evidence="2">
    <location>
        <position position="380"/>
    </location>
</feature>
<accession>A0A4Q1BFN6</accession>
<organism evidence="2 3">
    <name type="scientific">Tremella mesenterica</name>
    <name type="common">Jelly fungus</name>
    <dbReference type="NCBI Taxonomy" id="5217"/>
    <lineage>
        <taxon>Eukaryota</taxon>
        <taxon>Fungi</taxon>
        <taxon>Dikarya</taxon>
        <taxon>Basidiomycota</taxon>
        <taxon>Agaricomycotina</taxon>
        <taxon>Tremellomycetes</taxon>
        <taxon>Tremellales</taxon>
        <taxon>Tremellaceae</taxon>
        <taxon>Tremella</taxon>
    </lineage>
</organism>
<dbReference type="EMBL" id="SDIL01000162">
    <property type="protein sequence ID" value="RXK35053.1"/>
    <property type="molecule type" value="Genomic_DNA"/>
</dbReference>